<accession>A0AAF0CSM8</accession>
<dbReference type="EMBL" id="CP119075">
    <property type="protein sequence ID" value="WED67294.1"/>
    <property type="molecule type" value="Genomic_DNA"/>
</dbReference>
<comment type="similarity">
    <text evidence="1">Belongs to the phD/YefM antitoxin family.</text>
</comment>
<evidence type="ECO:0000313" key="3">
    <source>
        <dbReference type="Proteomes" id="UP001218638"/>
    </source>
</evidence>
<proteinExistence type="inferred from homology"/>
<evidence type="ECO:0008006" key="4">
    <source>
        <dbReference type="Google" id="ProtNLM"/>
    </source>
</evidence>
<gene>
    <name evidence="2" type="ORF">PXH66_10575</name>
</gene>
<organism evidence="2 3">
    <name type="scientific">Synoicihabitans lomoniglobus</name>
    <dbReference type="NCBI Taxonomy" id="2909285"/>
    <lineage>
        <taxon>Bacteria</taxon>
        <taxon>Pseudomonadati</taxon>
        <taxon>Verrucomicrobiota</taxon>
        <taxon>Opitutia</taxon>
        <taxon>Opitutales</taxon>
        <taxon>Opitutaceae</taxon>
        <taxon>Synoicihabitans</taxon>
    </lineage>
</organism>
<dbReference type="SUPFAM" id="SSF143120">
    <property type="entry name" value="YefM-like"/>
    <property type="match status" value="1"/>
</dbReference>
<keyword evidence="3" id="KW-1185">Reference proteome</keyword>
<reference evidence="2" key="1">
    <citation type="submission" date="2023-03" db="EMBL/GenBank/DDBJ databases">
        <title>Lomoglobus Profundus gen. nov., sp. nov., a novel member of the phylum Verrucomicrobia, isolated from deep-marine sediment of South China Sea.</title>
        <authorList>
            <person name="Ahmad T."/>
            <person name="Ishaq S.E."/>
            <person name="Wang F."/>
        </authorList>
    </citation>
    <scope>NUCLEOTIDE SEQUENCE</scope>
    <source>
        <strain evidence="2">LMO-M01</strain>
    </source>
</reference>
<dbReference type="InterPro" id="IPR036165">
    <property type="entry name" value="YefM-like_sf"/>
</dbReference>
<evidence type="ECO:0000256" key="1">
    <source>
        <dbReference type="ARBA" id="ARBA00009981"/>
    </source>
</evidence>
<dbReference type="Proteomes" id="UP001218638">
    <property type="component" value="Chromosome"/>
</dbReference>
<dbReference type="RefSeq" id="WP_330928131.1">
    <property type="nucleotide sequence ID" value="NZ_CP119075.1"/>
</dbReference>
<protein>
    <recommendedName>
        <fullName evidence="4">Antitoxin</fullName>
    </recommendedName>
</protein>
<name>A0AAF0CSM8_9BACT</name>
<evidence type="ECO:0000313" key="2">
    <source>
        <dbReference type="EMBL" id="WED67294.1"/>
    </source>
</evidence>
<sequence length="85" mass="9654">MKTISIRDLRQKWPAVERGLKTTGGMLITRGNKPVARLLPIEPESEKSRKRFDPAAQATWLKATWGKQPTVPWVDAALDLDRDDE</sequence>
<dbReference type="AlphaFoldDB" id="A0AAF0CSM8"/>
<dbReference type="KEGG" id="slom:PXH66_10575"/>